<evidence type="ECO:0000313" key="3">
    <source>
        <dbReference type="Proteomes" id="UP000313359"/>
    </source>
</evidence>
<dbReference type="AlphaFoldDB" id="A0A5C2T290"/>
<gene>
    <name evidence="2" type="ORF">L227DRAFT_148811</name>
</gene>
<dbReference type="EMBL" id="ML122251">
    <property type="protein sequence ID" value="RPD66566.1"/>
    <property type="molecule type" value="Genomic_DNA"/>
</dbReference>
<evidence type="ECO:0000313" key="2">
    <source>
        <dbReference type="EMBL" id="RPD66566.1"/>
    </source>
</evidence>
<dbReference type="Proteomes" id="UP000313359">
    <property type="component" value="Unassembled WGS sequence"/>
</dbReference>
<keyword evidence="3" id="KW-1185">Reference proteome</keyword>
<sequence>MHGHSPCTLYRGDRLLCWITPSQDAGSLVSVSARRPYSHVHFTLLSLMVLQVTRVSIGRQQYIDGQLQRNLLPAHKDRRTYHGRPCLCTHRRGAPVSALPNASQEVPSLPLPANPRASNGKPCPYTDERTPRCSRTSASRTVVRAVCHPLPHTCSCS</sequence>
<accession>A0A5C2T290</accession>
<name>A0A5C2T290_9APHY</name>
<protein>
    <submittedName>
        <fullName evidence="2">Uncharacterized protein</fullName>
    </submittedName>
</protein>
<feature type="region of interest" description="Disordered" evidence="1">
    <location>
        <begin position="99"/>
        <end position="131"/>
    </location>
</feature>
<proteinExistence type="predicted"/>
<reference evidence="2" key="1">
    <citation type="journal article" date="2018" name="Genome Biol. Evol.">
        <title>Genomics and development of Lentinus tigrinus, a white-rot wood-decaying mushroom with dimorphic fruiting bodies.</title>
        <authorList>
            <person name="Wu B."/>
            <person name="Xu Z."/>
            <person name="Knudson A."/>
            <person name="Carlson A."/>
            <person name="Chen N."/>
            <person name="Kovaka S."/>
            <person name="LaButti K."/>
            <person name="Lipzen A."/>
            <person name="Pennachio C."/>
            <person name="Riley R."/>
            <person name="Schakwitz W."/>
            <person name="Umezawa K."/>
            <person name="Ohm R.A."/>
            <person name="Grigoriev I.V."/>
            <person name="Nagy L.G."/>
            <person name="Gibbons J."/>
            <person name="Hibbett D."/>
        </authorList>
    </citation>
    <scope>NUCLEOTIDE SEQUENCE [LARGE SCALE GENOMIC DNA]</scope>
    <source>
        <strain evidence="2">ALCF2SS1-6</strain>
    </source>
</reference>
<organism evidence="2 3">
    <name type="scientific">Lentinus tigrinus ALCF2SS1-6</name>
    <dbReference type="NCBI Taxonomy" id="1328759"/>
    <lineage>
        <taxon>Eukaryota</taxon>
        <taxon>Fungi</taxon>
        <taxon>Dikarya</taxon>
        <taxon>Basidiomycota</taxon>
        <taxon>Agaricomycotina</taxon>
        <taxon>Agaricomycetes</taxon>
        <taxon>Polyporales</taxon>
        <taxon>Polyporaceae</taxon>
        <taxon>Lentinus</taxon>
    </lineage>
</organism>
<evidence type="ECO:0000256" key="1">
    <source>
        <dbReference type="SAM" id="MobiDB-lite"/>
    </source>
</evidence>